<reference evidence="3" key="1">
    <citation type="submission" date="2023-10" db="EMBL/GenBank/DDBJ databases">
        <title>Genome assembly of Pristionchus species.</title>
        <authorList>
            <person name="Yoshida K."/>
            <person name="Sommer R.J."/>
        </authorList>
    </citation>
    <scope>NUCLEOTIDE SEQUENCE</scope>
    <source>
        <strain evidence="3">RS0144</strain>
    </source>
</reference>
<dbReference type="EMBL" id="BTSX01000005">
    <property type="protein sequence ID" value="GMT01077.1"/>
    <property type="molecule type" value="Genomic_DNA"/>
</dbReference>
<evidence type="ECO:0000313" key="4">
    <source>
        <dbReference type="Proteomes" id="UP001432027"/>
    </source>
</evidence>
<proteinExistence type="predicted"/>
<dbReference type="Proteomes" id="UP001432027">
    <property type="component" value="Unassembled WGS sequence"/>
</dbReference>
<dbReference type="SUPFAM" id="SSF49599">
    <property type="entry name" value="TRAF domain-like"/>
    <property type="match status" value="1"/>
</dbReference>
<organism evidence="3 4">
    <name type="scientific">Pristionchus entomophagus</name>
    <dbReference type="NCBI Taxonomy" id="358040"/>
    <lineage>
        <taxon>Eukaryota</taxon>
        <taxon>Metazoa</taxon>
        <taxon>Ecdysozoa</taxon>
        <taxon>Nematoda</taxon>
        <taxon>Chromadorea</taxon>
        <taxon>Rhabditida</taxon>
        <taxon>Rhabditina</taxon>
        <taxon>Diplogasteromorpha</taxon>
        <taxon>Diplogasteroidea</taxon>
        <taxon>Neodiplogasteridae</taxon>
        <taxon>Pristionchus</taxon>
    </lineage>
</organism>
<dbReference type="AlphaFoldDB" id="A0AAV5U3Y5"/>
<evidence type="ECO:0000313" key="3">
    <source>
        <dbReference type="EMBL" id="GMT01077.1"/>
    </source>
</evidence>
<dbReference type="InterPro" id="IPR008974">
    <property type="entry name" value="TRAF-like"/>
</dbReference>
<keyword evidence="1" id="KW-0175">Coiled coil</keyword>
<accession>A0AAV5U3Y5</accession>
<dbReference type="InterPro" id="IPR002083">
    <property type="entry name" value="MATH/TRAF_dom"/>
</dbReference>
<dbReference type="Pfam" id="PF00917">
    <property type="entry name" value="MATH"/>
    <property type="match status" value="1"/>
</dbReference>
<keyword evidence="4" id="KW-1185">Reference proteome</keyword>
<protein>
    <recommendedName>
        <fullName evidence="2">MATH domain-containing protein</fullName>
    </recommendedName>
</protein>
<dbReference type="CDD" id="cd00121">
    <property type="entry name" value="MATH"/>
    <property type="match status" value="1"/>
</dbReference>
<evidence type="ECO:0000259" key="2">
    <source>
        <dbReference type="SMART" id="SM00061"/>
    </source>
</evidence>
<feature type="coiled-coil region" evidence="1">
    <location>
        <begin position="194"/>
        <end position="228"/>
    </location>
</feature>
<dbReference type="Gene3D" id="2.60.210.10">
    <property type="entry name" value="Apoptosis, Tumor Necrosis Factor Receptor Associated Protein 2, Chain A"/>
    <property type="match status" value="1"/>
</dbReference>
<name>A0AAV5U3Y5_9BILA</name>
<gene>
    <name evidence="3" type="ORF">PENTCL1PPCAC_23251</name>
</gene>
<feature type="non-terminal residue" evidence="3">
    <location>
        <position position="354"/>
    </location>
</feature>
<comment type="caution">
    <text evidence="3">The sequence shown here is derived from an EMBL/GenBank/DDBJ whole genome shotgun (WGS) entry which is preliminary data.</text>
</comment>
<feature type="non-terminal residue" evidence="3">
    <location>
        <position position="1"/>
    </location>
</feature>
<feature type="domain" description="MATH" evidence="2">
    <location>
        <begin position="59"/>
        <end position="159"/>
    </location>
</feature>
<dbReference type="SMART" id="SM00061">
    <property type="entry name" value="MATH"/>
    <property type="match status" value="1"/>
</dbReference>
<sequence length="354" mass="40507">TIGVEILQKIESMKIEDESTNRLFQMENKISSDLRKVLEKVNANSIDLRSLHHRATEMRIREKFPNVSKFTITEVFSRVTEFAGLKWRINLSKEDDFLRIYLTAAKANALKWSCTAIVEFQLISQKDDNIVYSETMSPSVYNENTKSWGYSEFISFKMSSGDLDQLNEIFRNIHPSVKTIPTAPPEESTLTNARLEQAEMIEALMARIRQLEMEVESKTVENAHLKTQLESAKVQDNLKEESLVPNGMDLQDESSLKTFRVLFPSISRILVTGAEIYSKPFLMGGIHWIVALSKTKLNTVSCRVGICEPNRISSSLASHSLSFLFARTVIQSRSSVHSRRRNRRLHWMISSPSR</sequence>
<evidence type="ECO:0000256" key="1">
    <source>
        <dbReference type="SAM" id="Coils"/>
    </source>
</evidence>